<feature type="domain" description="TadE-like" evidence="1">
    <location>
        <begin position="25"/>
        <end position="66"/>
    </location>
</feature>
<dbReference type="InterPro" id="IPR012495">
    <property type="entry name" value="TadE-like_dom"/>
</dbReference>
<dbReference type="EMBL" id="MASI01000008">
    <property type="protein sequence ID" value="ODA66381.1"/>
    <property type="molecule type" value="Genomic_DNA"/>
</dbReference>
<dbReference type="Pfam" id="PF07811">
    <property type="entry name" value="TadE"/>
    <property type="match status" value="1"/>
</dbReference>
<accession>A0A1E2RVY9</accession>
<proteinExistence type="predicted"/>
<reference evidence="2 3" key="1">
    <citation type="submission" date="2016-07" db="EMBL/GenBank/DDBJ databases">
        <title>Draft genome sequence of Methyloligella halotolerans C2T (VKM B-2706T=CCUG 61687T=DSM 25045T), a halotolerant polyhydroxybutyrate accumulating methylotroph.</title>
        <authorList>
            <person name="Vasilenko O.V."/>
            <person name="Doronina N.V."/>
            <person name="Poroshina M.N."/>
            <person name="Tarlachkov S.V."/>
            <person name="Trotsenko Y.A."/>
        </authorList>
    </citation>
    <scope>NUCLEOTIDE SEQUENCE [LARGE SCALE GENOMIC DNA]</scope>
    <source>
        <strain evidence="2 3">VKM B-2706</strain>
    </source>
</reference>
<dbReference type="RefSeq" id="WP_169823010.1">
    <property type="nucleotide sequence ID" value="NZ_MASI01000008.1"/>
</dbReference>
<gene>
    <name evidence="2" type="ORF">A7A08_02779</name>
</gene>
<evidence type="ECO:0000313" key="3">
    <source>
        <dbReference type="Proteomes" id="UP000095087"/>
    </source>
</evidence>
<dbReference type="Proteomes" id="UP000095087">
    <property type="component" value="Unassembled WGS sequence"/>
</dbReference>
<evidence type="ECO:0000259" key="1">
    <source>
        <dbReference type="Pfam" id="PF07811"/>
    </source>
</evidence>
<comment type="caution">
    <text evidence="2">The sequence shown here is derived from an EMBL/GenBank/DDBJ whole genome shotgun (WGS) entry which is preliminary data.</text>
</comment>
<protein>
    <submittedName>
        <fullName evidence="2">TadE-like protein</fullName>
    </submittedName>
</protein>
<name>A0A1E2RVY9_9HYPH</name>
<dbReference type="STRING" id="1177755.A7A08_02779"/>
<sequence length="192" mass="20623">MLRGLKRTVGTCRCKVDTVLREVRGTAAIEFALIVPLMFALYVGAAEIGNTLTASRRTDQVAYSAADLVAQAKTVSRNDLKDITEAAGSILAPYSTDALNIVLTSVVADSRNRPKVVWSCGYNGGKARGTGDNFALPTGLTTNGSSVIVAEVEYAYTPLLGIQDTFKPFTMTRTFYTRPRRSAEVVKSDNGC</sequence>
<keyword evidence="3" id="KW-1185">Reference proteome</keyword>
<dbReference type="AlphaFoldDB" id="A0A1E2RVY9"/>
<evidence type="ECO:0000313" key="2">
    <source>
        <dbReference type="EMBL" id="ODA66381.1"/>
    </source>
</evidence>
<organism evidence="2 3">
    <name type="scientific">Methyloligella halotolerans</name>
    <dbReference type="NCBI Taxonomy" id="1177755"/>
    <lineage>
        <taxon>Bacteria</taxon>
        <taxon>Pseudomonadati</taxon>
        <taxon>Pseudomonadota</taxon>
        <taxon>Alphaproteobacteria</taxon>
        <taxon>Hyphomicrobiales</taxon>
        <taxon>Hyphomicrobiaceae</taxon>
        <taxon>Methyloligella</taxon>
    </lineage>
</organism>